<reference evidence="12 13" key="1">
    <citation type="submission" date="2016-10" db="EMBL/GenBank/DDBJ databases">
        <authorList>
            <person name="de Groot N.N."/>
        </authorList>
    </citation>
    <scope>NUCLEOTIDE SEQUENCE [LARGE SCALE GENOMIC DNA]</scope>
    <source>
        <strain evidence="12 13">U95</strain>
    </source>
</reference>
<evidence type="ECO:0000256" key="3">
    <source>
        <dbReference type="ARBA" id="ARBA00022763"/>
    </source>
</evidence>
<dbReference type="SUPFAM" id="SSF52540">
    <property type="entry name" value="P-loop containing nucleoside triphosphate hydrolases"/>
    <property type="match status" value="1"/>
</dbReference>
<protein>
    <recommendedName>
        <fullName evidence="9">Holliday junction branch migration complex subunit RuvB</fullName>
        <ecNumber evidence="9">3.6.4.-</ecNumber>
    </recommendedName>
</protein>
<keyword evidence="13" id="KW-1185">Reference proteome</keyword>
<dbReference type="InterPro" id="IPR000641">
    <property type="entry name" value="CbxX/CfxQ"/>
</dbReference>
<dbReference type="GO" id="GO:0009378">
    <property type="term" value="F:four-way junction helicase activity"/>
    <property type="evidence" value="ECO:0007669"/>
    <property type="project" value="InterPro"/>
</dbReference>
<dbReference type="InterPro" id="IPR027417">
    <property type="entry name" value="P-loop_NTPase"/>
</dbReference>
<evidence type="ECO:0000256" key="2">
    <source>
        <dbReference type="ARBA" id="ARBA00022741"/>
    </source>
</evidence>
<keyword evidence="7 9" id="KW-0233">DNA recombination</keyword>
<evidence type="ECO:0000313" key="13">
    <source>
        <dbReference type="Proteomes" id="UP000198767"/>
    </source>
</evidence>
<feature type="binding site" evidence="9">
    <location>
        <position position="71"/>
    </location>
    <ligand>
        <name>ATP</name>
        <dbReference type="ChEBI" id="CHEBI:30616"/>
    </ligand>
</feature>
<organism evidence="12 13">
    <name type="scientific">Epibacterium ulvae</name>
    <dbReference type="NCBI Taxonomy" id="1156985"/>
    <lineage>
        <taxon>Bacteria</taxon>
        <taxon>Pseudomonadati</taxon>
        <taxon>Pseudomonadota</taxon>
        <taxon>Alphaproteobacteria</taxon>
        <taxon>Rhodobacterales</taxon>
        <taxon>Roseobacteraceae</taxon>
        <taxon>Epibacterium</taxon>
    </lineage>
</organism>
<evidence type="ECO:0000256" key="8">
    <source>
        <dbReference type="ARBA" id="ARBA00023204"/>
    </source>
</evidence>
<dbReference type="InterPro" id="IPR004605">
    <property type="entry name" value="DNA_helicase_Holl-junc_RuvB"/>
</dbReference>
<comment type="catalytic activity">
    <reaction evidence="9">
        <text>ATP + H2O = ADP + phosphate + H(+)</text>
        <dbReference type="Rhea" id="RHEA:13065"/>
        <dbReference type="ChEBI" id="CHEBI:15377"/>
        <dbReference type="ChEBI" id="CHEBI:15378"/>
        <dbReference type="ChEBI" id="CHEBI:30616"/>
        <dbReference type="ChEBI" id="CHEBI:43474"/>
        <dbReference type="ChEBI" id="CHEBI:456216"/>
    </reaction>
</comment>
<evidence type="ECO:0000313" key="12">
    <source>
        <dbReference type="EMBL" id="SCZ50953.1"/>
    </source>
</evidence>
<dbReference type="CDD" id="cd00009">
    <property type="entry name" value="AAA"/>
    <property type="match status" value="1"/>
</dbReference>
<dbReference type="OrthoDB" id="9804478at2"/>
<proteinExistence type="inferred from homology"/>
<comment type="domain">
    <text evidence="9">Has 3 domains, the large (RuvB-L) and small ATPase (RuvB-S) domains and the C-terminal head (RuvB-H) domain. The head domain binds DNA, while the ATPase domains jointly bind ATP, ADP or are empty depending on the state of the subunit in the translocation cycle. During a single DNA translocation step the structure of each domain remains the same, but their relative positions change.</text>
</comment>
<comment type="subunit">
    <text evidence="9">Homohexamer. Forms an RuvA(8)-RuvB(12)-Holliday junction (HJ) complex. HJ DNA is sandwiched between 2 RuvA tetramers; dsDNA enters through RuvA and exits via RuvB. An RuvB hexamer assembles on each DNA strand where it exits the tetramer. Each RuvB hexamer is contacted by two RuvA subunits (via domain III) on 2 adjacent RuvB subunits; this complex drives branch migration. In the full resolvosome a probable DNA-RuvA(4)-RuvB(12)-RuvC(2) complex forms which resolves the HJ.</text>
</comment>
<dbReference type="Gene3D" id="1.10.8.60">
    <property type="match status" value="1"/>
</dbReference>
<feature type="binding site" evidence="9">
    <location>
        <begin position="132"/>
        <end position="134"/>
    </location>
    <ligand>
        <name>ATP</name>
        <dbReference type="ChEBI" id="CHEBI:30616"/>
    </ligand>
</feature>
<comment type="subcellular location">
    <subcellularLocation>
        <location evidence="9">Cytoplasm</location>
    </subcellularLocation>
</comment>
<keyword evidence="3 9" id="KW-0227">DNA damage</keyword>
<dbReference type="NCBIfam" id="NF000868">
    <property type="entry name" value="PRK00080.1"/>
    <property type="match status" value="1"/>
</dbReference>
<dbReference type="Gene3D" id="1.10.10.10">
    <property type="entry name" value="Winged helix-like DNA-binding domain superfamily/Winged helix DNA-binding domain"/>
    <property type="match status" value="1"/>
</dbReference>
<dbReference type="EMBL" id="FMWG01000001">
    <property type="protein sequence ID" value="SCZ50953.1"/>
    <property type="molecule type" value="Genomic_DNA"/>
</dbReference>
<dbReference type="PANTHER" id="PTHR42848:SF1">
    <property type="entry name" value="HOLLIDAY JUNCTION BRANCH MIGRATION COMPLEX SUBUNIT RUVB"/>
    <property type="match status" value="1"/>
</dbReference>
<feature type="binding site" evidence="9">
    <location>
        <position position="314"/>
    </location>
    <ligand>
        <name>DNA</name>
        <dbReference type="ChEBI" id="CHEBI:16991"/>
    </ligand>
</feature>
<feature type="binding site" evidence="9">
    <location>
        <position position="295"/>
    </location>
    <ligand>
        <name>DNA</name>
        <dbReference type="ChEBI" id="CHEBI:16991"/>
    </ligand>
</feature>
<feature type="binding site" evidence="9">
    <location>
        <position position="70"/>
    </location>
    <ligand>
        <name>ATP</name>
        <dbReference type="ChEBI" id="CHEBI:30616"/>
    </ligand>
</feature>
<gene>
    <name evidence="9" type="primary">ruvB</name>
    <name evidence="12" type="ORF">SAMN04488118_101392</name>
</gene>
<feature type="region of interest" description="Disordered" evidence="10">
    <location>
        <begin position="1"/>
        <end position="24"/>
    </location>
</feature>
<dbReference type="Proteomes" id="UP000198767">
    <property type="component" value="Unassembled WGS sequence"/>
</dbReference>
<feature type="binding site" evidence="9">
    <location>
        <position position="66"/>
    </location>
    <ligand>
        <name>ATP</name>
        <dbReference type="ChEBI" id="CHEBI:30616"/>
    </ligand>
</feature>
<sequence>MIDADPTLRPDPLPEDQGGEDRALRPQGLGEFIGQAEARANLRVFIESARRRGEAMDHTLFYGPPGLGKTTLAQIVARELGVNFRMTSGPVLAKAGDLAAILTNLEARDVLFIDEIHRLNPVVEEVLYPAMEDFELDLVIGEGPAARTVRIELQPFTLVGATTRMGLLTTPLRDRFGIPTRLQFYTEDELFEIVSRNARKLGTPADDAGAREIARRARGTPRIAGRLLRRVVDFALVEGDGRITQSLADGALTRLSVDNLGLDGADRRYLTLIAENYGGGPVGIETMSAALSESRDALEEVIEPYLLQQGLIQRTPRGRMLASKAWRHLGLAPPKTQNDLFS</sequence>
<evidence type="ECO:0000256" key="4">
    <source>
        <dbReference type="ARBA" id="ARBA00022801"/>
    </source>
</evidence>
<dbReference type="SMART" id="SM00382">
    <property type="entry name" value="AAA"/>
    <property type="match status" value="1"/>
</dbReference>
<feature type="binding site" evidence="9">
    <location>
        <position position="70"/>
    </location>
    <ligand>
        <name>Mg(2+)</name>
        <dbReference type="ChEBI" id="CHEBI:18420"/>
    </ligand>
</feature>
<dbReference type="GO" id="GO:0005524">
    <property type="term" value="F:ATP binding"/>
    <property type="evidence" value="ECO:0007669"/>
    <property type="project" value="UniProtKB-UniRule"/>
</dbReference>
<evidence type="ECO:0000259" key="11">
    <source>
        <dbReference type="SMART" id="SM00382"/>
    </source>
</evidence>
<feature type="binding site" evidence="9">
    <location>
        <position position="69"/>
    </location>
    <ligand>
        <name>ATP</name>
        <dbReference type="ChEBI" id="CHEBI:30616"/>
    </ligand>
</feature>
<feature type="binding site" evidence="9">
    <location>
        <position position="185"/>
    </location>
    <ligand>
        <name>ATP</name>
        <dbReference type="ChEBI" id="CHEBI:30616"/>
    </ligand>
</feature>
<evidence type="ECO:0000256" key="9">
    <source>
        <dbReference type="HAMAP-Rule" id="MF_00016"/>
    </source>
</evidence>
<dbReference type="InterPro" id="IPR008823">
    <property type="entry name" value="RuvB_wg_C"/>
</dbReference>
<dbReference type="RefSeq" id="WP_090215335.1">
    <property type="nucleotide sequence ID" value="NZ_CANLDO010000002.1"/>
</dbReference>
<dbReference type="Gene3D" id="3.40.50.300">
    <property type="entry name" value="P-loop containing nucleotide triphosphate hydrolases"/>
    <property type="match status" value="1"/>
</dbReference>
<evidence type="ECO:0000256" key="7">
    <source>
        <dbReference type="ARBA" id="ARBA00023172"/>
    </source>
</evidence>
<dbReference type="SUPFAM" id="SSF46785">
    <property type="entry name" value="Winged helix' DNA-binding domain"/>
    <property type="match status" value="1"/>
</dbReference>
<dbReference type="GO" id="GO:0006310">
    <property type="term" value="P:DNA recombination"/>
    <property type="evidence" value="ECO:0007669"/>
    <property type="project" value="UniProtKB-UniRule"/>
</dbReference>
<dbReference type="Pfam" id="PF17864">
    <property type="entry name" value="AAA_lid_4"/>
    <property type="match status" value="1"/>
</dbReference>
<evidence type="ECO:0000256" key="10">
    <source>
        <dbReference type="SAM" id="MobiDB-lite"/>
    </source>
</evidence>
<dbReference type="Pfam" id="PF05496">
    <property type="entry name" value="RuvB_N"/>
    <property type="match status" value="1"/>
</dbReference>
<evidence type="ECO:0000256" key="5">
    <source>
        <dbReference type="ARBA" id="ARBA00022840"/>
    </source>
</evidence>
<dbReference type="GO" id="GO:0000400">
    <property type="term" value="F:four-way junction DNA binding"/>
    <property type="evidence" value="ECO:0007669"/>
    <property type="project" value="UniProtKB-UniRule"/>
</dbReference>
<dbReference type="InterPro" id="IPR008824">
    <property type="entry name" value="RuvB-like_N"/>
</dbReference>
<dbReference type="AlphaFoldDB" id="A0A1G5PNB6"/>
<keyword evidence="4 9" id="KW-0378">Hydrolase</keyword>
<keyword evidence="2 9" id="KW-0547">Nucleotide-binding</keyword>
<accession>A0A1G5PNB6</accession>
<feature type="binding site" evidence="9">
    <location>
        <position position="222"/>
    </location>
    <ligand>
        <name>ATP</name>
        <dbReference type="ChEBI" id="CHEBI:30616"/>
    </ligand>
</feature>
<dbReference type="NCBIfam" id="TIGR00635">
    <property type="entry name" value="ruvB"/>
    <property type="match status" value="1"/>
</dbReference>
<evidence type="ECO:0000256" key="6">
    <source>
        <dbReference type="ARBA" id="ARBA00023125"/>
    </source>
</evidence>
<dbReference type="InterPro" id="IPR036390">
    <property type="entry name" value="WH_DNA-bd_sf"/>
</dbReference>
<dbReference type="EC" id="3.6.4.-" evidence="9"/>
<feature type="region of interest" description="Small ATPAse domain (RuvB-S)" evidence="9">
    <location>
        <begin position="186"/>
        <end position="256"/>
    </location>
</feature>
<dbReference type="InterPro" id="IPR003593">
    <property type="entry name" value="AAA+_ATPase"/>
</dbReference>
<feature type="binding site" evidence="9">
    <location>
        <position position="25"/>
    </location>
    <ligand>
        <name>ATP</name>
        <dbReference type="ChEBI" id="CHEBI:30616"/>
    </ligand>
</feature>
<feature type="binding site" evidence="9">
    <location>
        <position position="319"/>
    </location>
    <ligand>
        <name>DNA</name>
        <dbReference type="ChEBI" id="CHEBI:16991"/>
    </ligand>
</feature>
<dbReference type="GO" id="GO:0006281">
    <property type="term" value="P:DNA repair"/>
    <property type="evidence" value="ECO:0007669"/>
    <property type="project" value="UniProtKB-UniRule"/>
</dbReference>
<dbReference type="STRING" id="1156985.SAMN04488118_101392"/>
<dbReference type="InterPro" id="IPR036388">
    <property type="entry name" value="WH-like_DNA-bd_sf"/>
</dbReference>
<feature type="region of interest" description="Head domain (RuvB-H)" evidence="9">
    <location>
        <begin position="259"/>
        <end position="342"/>
    </location>
</feature>
<dbReference type="PRINTS" id="PR00819">
    <property type="entry name" value="CBXCFQXSUPER"/>
</dbReference>
<feature type="binding site" evidence="9">
    <location>
        <position position="24"/>
    </location>
    <ligand>
        <name>ATP</name>
        <dbReference type="ChEBI" id="CHEBI:30616"/>
    </ligand>
</feature>
<dbReference type="GO" id="GO:0005737">
    <property type="term" value="C:cytoplasm"/>
    <property type="evidence" value="ECO:0007669"/>
    <property type="project" value="UniProtKB-SubCell"/>
</dbReference>
<keyword evidence="6 9" id="KW-0238">DNA-binding</keyword>
<comment type="function">
    <text evidence="9">The RuvA-RuvB-RuvC complex processes Holliday junction (HJ) DNA during genetic recombination and DNA repair, while the RuvA-RuvB complex plays an important role in the rescue of blocked DNA replication forks via replication fork reversal (RFR). RuvA specifically binds to HJ cruciform DNA, conferring on it an open structure. The RuvB hexamer acts as an ATP-dependent pump, pulling dsDNA into and through the RuvAB complex. RuvB forms 2 homohexamers on either side of HJ DNA bound by 1 or 2 RuvA tetramers; 4 subunits per hexamer contact DNA at a time. Coordinated motions by a converter formed by DNA-disengaged RuvB subunits stimulates ATP hydrolysis and nucleotide exchange. Immobilization of the converter enables RuvB to convert the ATP-contained energy into a lever motion, pulling 2 nucleotides of DNA out of the RuvA tetramer per ATP hydrolyzed, thus driving DNA branch migration. The RuvB motors rotate together with the DNA substrate, which together with the progressing nucleotide cycle form the mechanistic basis for DNA recombination by continuous HJ branch migration. Branch migration allows RuvC to scan DNA until it finds its consensus sequence, where it cleaves and resolves cruciform DNA.</text>
</comment>
<keyword evidence="8 9" id="KW-0234">DNA repair</keyword>
<feature type="binding site" evidence="9">
    <location>
        <position position="175"/>
    </location>
    <ligand>
        <name>ATP</name>
        <dbReference type="ChEBI" id="CHEBI:30616"/>
    </ligand>
</feature>
<evidence type="ECO:0000256" key="1">
    <source>
        <dbReference type="ARBA" id="ARBA00022490"/>
    </source>
</evidence>
<dbReference type="InterPro" id="IPR041445">
    <property type="entry name" value="AAA_lid_4"/>
</dbReference>
<dbReference type="GO" id="GO:0016887">
    <property type="term" value="F:ATP hydrolysis activity"/>
    <property type="evidence" value="ECO:0007669"/>
    <property type="project" value="RHEA"/>
</dbReference>
<dbReference type="Pfam" id="PF05491">
    <property type="entry name" value="WHD_RuvB"/>
    <property type="match status" value="1"/>
</dbReference>
<keyword evidence="1 9" id="KW-0963">Cytoplasm</keyword>
<dbReference type="GO" id="GO:0048476">
    <property type="term" value="C:Holliday junction resolvase complex"/>
    <property type="evidence" value="ECO:0007669"/>
    <property type="project" value="UniProtKB-UniRule"/>
</dbReference>
<keyword evidence="5 9" id="KW-0067">ATP-binding</keyword>
<dbReference type="HAMAP" id="MF_00016">
    <property type="entry name" value="DNA_HJ_migration_RuvB"/>
    <property type="match status" value="1"/>
</dbReference>
<comment type="caution">
    <text evidence="9">Lacks conserved residue(s) required for the propagation of feature annotation.</text>
</comment>
<comment type="similarity">
    <text evidence="9">Belongs to the RuvB family.</text>
</comment>
<dbReference type="PANTHER" id="PTHR42848">
    <property type="match status" value="1"/>
</dbReference>
<feature type="domain" description="AAA+ ATPase" evidence="11">
    <location>
        <begin position="55"/>
        <end position="190"/>
    </location>
</feature>
<keyword evidence="12" id="KW-0347">Helicase</keyword>
<name>A0A1G5PNB6_9RHOB</name>